<accession>A0ABS7BJJ6</accession>
<dbReference type="Proteomes" id="UP000759103">
    <property type="component" value="Unassembled WGS sequence"/>
</dbReference>
<sequence>MRLSPRKFGVARAFAPDGARPSTAAVHPLVSTPSCRRARAILSPLLMDNPAIDRLDAAITRVERVLEQRLAAAATLARRHEALRDKLGEAVAALDEIIARGGQD</sequence>
<organism evidence="1 2">
    <name type="scientific">Sphingomonas citri</name>
    <dbReference type="NCBI Taxonomy" id="2862499"/>
    <lineage>
        <taxon>Bacteria</taxon>
        <taxon>Pseudomonadati</taxon>
        <taxon>Pseudomonadota</taxon>
        <taxon>Alphaproteobacteria</taxon>
        <taxon>Sphingomonadales</taxon>
        <taxon>Sphingomonadaceae</taxon>
        <taxon>Sphingomonas</taxon>
    </lineage>
</organism>
<dbReference type="EMBL" id="JAHXZN010000001">
    <property type="protein sequence ID" value="MBW6529800.1"/>
    <property type="molecule type" value="Genomic_DNA"/>
</dbReference>
<comment type="caution">
    <text evidence="1">The sequence shown here is derived from an EMBL/GenBank/DDBJ whole genome shotgun (WGS) entry which is preliminary data.</text>
</comment>
<evidence type="ECO:0000313" key="2">
    <source>
        <dbReference type="Proteomes" id="UP000759103"/>
    </source>
</evidence>
<keyword evidence="2" id="KW-1185">Reference proteome</keyword>
<reference evidence="1 2" key="1">
    <citation type="submission" date="2021-07" db="EMBL/GenBank/DDBJ databases">
        <title>Sphingomonas sp.</title>
        <authorList>
            <person name="Feng G."/>
            <person name="Li J."/>
            <person name="Pan M."/>
        </authorList>
    </citation>
    <scope>NUCLEOTIDE SEQUENCE [LARGE SCALE GENOMIC DNA]</scope>
    <source>
        <strain evidence="1 2">RRHST34</strain>
    </source>
</reference>
<evidence type="ECO:0000313" key="1">
    <source>
        <dbReference type="EMBL" id="MBW6529800.1"/>
    </source>
</evidence>
<protein>
    <submittedName>
        <fullName evidence="1">Uncharacterized protein</fullName>
    </submittedName>
</protein>
<name>A0ABS7BJJ6_9SPHN</name>
<gene>
    <name evidence="1" type="ORF">KZ820_03545</name>
</gene>
<proteinExistence type="predicted"/>